<evidence type="ECO:0000313" key="3">
    <source>
        <dbReference type="EMBL" id="KAA6407307.1"/>
    </source>
</evidence>
<feature type="compositionally biased region" description="Polar residues" evidence="1">
    <location>
        <begin position="132"/>
        <end position="141"/>
    </location>
</feature>
<dbReference type="OrthoDB" id="2335338at2759"/>
<feature type="compositionally biased region" description="Pro residues" evidence="1">
    <location>
        <begin position="98"/>
        <end position="115"/>
    </location>
</feature>
<dbReference type="Pfam" id="PF16546">
    <property type="entry name" value="SGTA_dimer"/>
    <property type="match status" value="1"/>
</dbReference>
<dbReference type="AlphaFoldDB" id="A0A5M8PDA1"/>
<comment type="caution">
    <text evidence="3">The sequence shown here is derived from an EMBL/GenBank/DDBJ whole genome shotgun (WGS) entry which is preliminary data.</text>
</comment>
<feature type="compositionally biased region" description="Low complexity" evidence="1">
    <location>
        <begin position="80"/>
        <end position="97"/>
    </location>
</feature>
<evidence type="ECO:0000256" key="1">
    <source>
        <dbReference type="SAM" id="MobiDB-lite"/>
    </source>
</evidence>
<organism evidence="3 4">
    <name type="scientific">Lasallia pustulata</name>
    <dbReference type="NCBI Taxonomy" id="136370"/>
    <lineage>
        <taxon>Eukaryota</taxon>
        <taxon>Fungi</taxon>
        <taxon>Dikarya</taxon>
        <taxon>Ascomycota</taxon>
        <taxon>Pezizomycotina</taxon>
        <taxon>Lecanoromycetes</taxon>
        <taxon>OSLEUM clade</taxon>
        <taxon>Umbilicariomycetidae</taxon>
        <taxon>Umbilicariales</taxon>
        <taxon>Umbilicariaceae</taxon>
        <taxon>Lasallia</taxon>
    </lineage>
</organism>
<proteinExistence type="predicted"/>
<gene>
    <name evidence="3" type="ORF">FRX48_08855</name>
</gene>
<feature type="compositionally biased region" description="Low complexity" evidence="1">
    <location>
        <begin position="116"/>
        <end position="125"/>
    </location>
</feature>
<protein>
    <submittedName>
        <fullName evidence="3">Small glutamine-rich tetratricopeptide repeat-containing</fullName>
    </submittedName>
</protein>
<dbReference type="EMBL" id="VXIT01000018">
    <property type="protein sequence ID" value="KAA6407307.1"/>
    <property type="molecule type" value="Genomic_DNA"/>
</dbReference>
<name>A0A5M8PDA1_9LECA</name>
<evidence type="ECO:0000313" key="4">
    <source>
        <dbReference type="Proteomes" id="UP000324767"/>
    </source>
</evidence>
<dbReference type="FunFam" id="1.20.5.420:FF:000005">
    <property type="entry name" value="Hsc70 cochaperone (SGT), putative"/>
    <property type="match status" value="1"/>
</dbReference>
<dbReference type="Gene3D" id="1.20.5.420">
    <property type="entry name" value="Immunoglobulin FC, subunit C"/>
    <property type="match status" value="1"/>
</dbReference>
<evidence type="ECO:0000259" key="2">
    <source>
        <dbReference type="Pfam" id="PF16546"/>
    </source>
</evidence>
<accession>A0A5M8PDA1</accession>
<feature type="domain" description="SGTA homodimerisation" evidence="2">
    <location>
        <begin position="7"/>
        <end position="71"/>
    </location>
</feature>
<dbReference type="Proteomes" id="UP000324767">
    <property type="component" value="Unassembled WGS sequence"/>
</dbReference>
<reference evidence="3 4" key="1">
    <citation type="submission" date="2019-09" db="EMBL/GenBank/DDBJ databases">
        <title>The hologenome of the rock-dwelling lichen Lasallia pustulata.</title>
        <authorList>
            <person name="Greshake Tzovaras B."/>
            <person name="Segers F."/>
            <person name="Bicker A."/>
            <person name="Dal Grande F."/>
            <person name="Otte J."/>
            <person name="Hankeln T."/>
            <person name="Schmitt I."/>
            <person name="Ebersberger I."/>
        </authorList>
    </citation>
    <scope>NUCLEOTIDE SEQUENCE [LARGE SCALE GENOMIC DNA]</scope>
    <source>
        <strain evidence="3">A1-1</strain>
    </source>
</reference>
<feature type="region of interest" description="Disordered" evidence="1">
    <location>
        <begin position="78"/>
        <end position="141"/>
    </location>
</feature>
<sequence length="141" mass="14739">MASTSDSKKRLALAIIDFLSTSLKDGTLTPEDTDSIEVAQSCIADTFHVDPSDKSAMQAALGGQSLLSIYSVYEKLKGKSTANTSGSSSATEARPSTPSAPPPTPTPPKPPPPKPSNSKAAATPPWRKRTTQPRSRSTAGR</sequence>
<dbReference type="InterPro" id="IPR032374">
    <property type="entry name" value="SGTA_dimer"/>
</dbReference>